<name>A0A2C9KK04_BIOGL</name>
<dbReference type="Gene3D" id="3.40.50.720">
    <property type="entry name" value="NAD(P)-binding Rossmann-like Domain"/>
    <property type="match status" value="1"/>
</dbReference>
<dbReference type="PANTHER" id="PTHR43205">
    <property type="entry name" value="PROSTAGLANDIN REDUCTASE"/>
    <property type="match status" value="1"/>
</dbReference>
<accession>A0A2C9KK04</accession>
<protein>
    <recommendedName>
        <fullName evidence="3">NADP-dependent oxidoreductase</fullName>
    </recommendedName>
</protein>
<dbReference type="STRING" id="6526.A0A2C9KK04"/>
<dbReference type="Proteomes" id="UP000076420">
    <property type="component" value="Unassembled WGS sequence"/>
</dbReference>
<dbReference type="VEuPathDB" id="VectorBase:BGLB020592"/>
<reference evidence="1" key="1">
    <citation type="submission" date="2020-05" db="UniProtKB">
        <authorList>
            <consortium name="EnsemblMetazoa"/>
        </authorList>
    </citation>
    <scope>IDENTIFICATION</scope>
    <source>
        <strain evidence="1">BB02</strain>
    </source>
</reference>
<dbReference type="PANTHER" id="PTHR43205:SF7">
    <property type="entry name" value="PROSTAGLANDIN REDUCTASE 1"/>
    <property type="match status" value="1"/>
</dbReference>
<dbReference type="AlphaFoldDB" id="A0A2C9KK04"/>
<dbReference type="Gene3D" id="3.90.180.10">
    <property type="entry name" value="Medium-chain alcohol dehydrogenases, catalytic domain"/>
    <property type="match status" value="1"/>
</dbReference>
<dbReference type="SUPFAM" id="SSF50129">
    <property type="entry name" value="GroES-like"/>
    <property type="match status" value="1"/>
</dbReference>
<evidence type="ECO:0000313" key="1">
    <source>
        <dbReference type="EnsemblMetazoa" id="BGLB020592-PA"/>
    </source>
</evidence>
<proteinExistence type="predicted"/>
<evidence type="ECO:0008006" key="3">
    <source>
        <dbReference type="Google" id="ProtNLM"/>
    </source>
</evidence>
<dbReference type="KEGG" id="bgt:106065424"/>
<organism evidence="1 2">
    <name type="scientific">Biomphalaria glabrata</name>
    <name type="common">Bloodfluke planorb</name>
    <name type="synonym">Freshwater snail</name>
    <dbReference type="NCBI Taxonomy" id="6526"/>
    <lineage>
        <taxon>Eukaryota</taxon>
        <taxon>Metazoa</taxon>
        <taxon>Spiralia</taxon>
        <taxon>Lophotrochozoa</taxon>
        <taxon>Mollusca</taxon>
        <taxon>Gastropoda</taxon>
        <taxon>Heterobranchia</taxon>
        <taxon>Euthyneura</taxon>
        <taxon>Panpulmonata</taxon>
        <taxon>Hygrophila</taxon>
        <taxon>Lymnaeoidea</taxon>
        <taxon>Planorbidae</taxon>
        <taxon>Biomphalaria</taxon>
    </lineage>
</organism>
<dbReference type="InterPro" id="IPR045010">
    <property type="entry name" value="MDR_fam"/>
</dbReference>
<evidence type="ECO:0000313" key="2">
    <source>
        <dbReference type="Proteomes" id="UP000076420"/>
    </source>
</evidence>
<dbReference type="InterPro" id="IPR011032">
    <property type="entry name" value="GroES-like_sf"/>
</dbReference>
<dbReference type="GO" id="GO:0047522">
    <property type="term" value="F:15-oxoprostaglandin 13-reductase [NAD(P)+] activity"/>
    <property type="evidence" value="ECO:0007669"/>
    <property type="project" value="TreeGrafter"/>
</dbReference>
<dbReference type="GO" id="GO:0006693">
    <property type="term" value="P:prostaglandin metabolic process"/>
    <property type="evidence" value="ECO:0007669"/>
    <property type="project" value="TreeGrafter"/>
</dbReference>
<sequence>QGHKKRKKSVRHESFAIFSPENLSHFEEVRWELIELIKQGKLKTKEHVTEGFENMPAAFISLFTGANFGKALVKV</sequence>
<gene>
    <name evidence="1" type="primary">106065424</name>
</gene>
<dbReference type="EnsemblMetazoa" id="BGLB020592-RA">
    <property type="protein sequence ID" value="BGLB020592-PA"/>
    <property type="gene ID" value="BGLB020592"/>
</dbReference>
<dbReference type="VEuPathDB" id="VectorBase:BGLAX_032855"/>